<keyword evidence="3 7" id="KW-0812">Transmembrane</keyword>
<comment type="similarity">
    <text evidence="2 7">Belongs to the CTL (choline transporter-like) family.</text>
</comment>
<organism evidence="8 9">
    <name type="scientific">Polarella glacialis</name>
    <name type="common">Dinoflagellate</name>
    <dbReference type="NCBI Taxonomy" id="89957"/>
    <lineage>
        <taxon>Eukaryota</taxon>
        <taxon>Sar</taxon>
        <taxon>Alveolata</taxon>
        <taxon>Dinophyceae</taxon>
        <taxon>Suessiales</taxon>
        <taxon>Suessiaceae</taxon>
        <taxon>Polarella</taxon>
    </lineage>
</organism>
<dbReference type="Pfam" id="PF04515">
    <property type="entry name" value="Choline_transpo"/>
    <property type="match status" value="1"/>
</dbReference>
<reference evidence="8" key="1">
    <citation type="submission" date="2021-02" db="EMBL/GenBank/DDBJ databases">
        <authorList>
            <person name="Dougan E. K."/>
            <person name="Rhodes N."/>
            <person name="Thang M."/>
            <person name="Chan C."/>
        </authorList>
    </citation>
    <scope>NUCLEOTIDE SEQUENCE</scope>
</reference>
<dbReference type="GO" id="GO:0022857">
    <property type="term" value="F:transmembrane transporter activity"/>
    <property type="evidence" value="ECO:0007669"/>
    <property type="project" value="UniProtKB-UniRule"/>
</dbReference>
<keyword evidence="5 7" id="KW-0472">Membrane</keyword>
<keyword evidence="6" id="KW-0325">Glycoprotein</keyword>
<dbReference type="InterPro" id="IPR007603">
    <property type="entry name" value="Choline_transptr-like"/>
</dbReference>
<evidence type="ECO:0000256" key="1">
    <source>
        <dbReference type="ARBA" id="ARBA00004141"/>
    </source>
</evidence>
<comment type="subcellular location">
    <subcellularLocation>
        <location evidence="7">Cell membrane</location>
        <topology evidence="7">Multi-pass membrane protein</topology>
    </subcellularLocation>
    <subcellularLocation>
        <location evidence="1">Membrane</location>
        <topology evidence="1">Multi-pass membrane protein</topology>
    </subcellularLocation>
</comment>
<evidence type="ECO:0000256" key="3">
    <source>
        <dbReference type="ARBA" id="ARBA00022692"/>
    </source>
</evidence>
<dbReference type="AlphaFoldDB" id="A0A813LSU3"/>
<keyword evidence="4 7" id="KW-1133">Transmembrane helix</keyword>
<evidence type="ECO:0000256" key="4">
    <source>
        <dbReference type="ARBA" id="ARBA00022989"/>
    </source>
</evidence>
<dbReference type="Proteomes" id="UP000626109">
    <property type="component" value="Unassembled WGS sequence"/>
</dbReference>
<proteinExistence type="inferred from homology"/>
<feature type="transmembrane region" description="Helical" evidence="7">
    <location>
        <begin position="183"/>
        <end position="204"/>
    </location>
</feature>
<evidence type="ECO:0000256" key="5">
    <source>
        <dbReference type="ARBA" id="ARBA00023136"/>
    </source>
</evidence>
<feature type="transmembrane region" description="Helical" evidence="7">
    <location>
        <begin position="140"/>
        <end position="163"/>
    </location>
</feature>
<evidence type="ECO:0000313" key="9">
    <source>
        <dbReference type="Proteomes" id="UP000626109"/>
    </source>
</evidence>
<feature type="non-terminal residue" evidence="8">
    <location>
        <position position="283"/>
    </location>
</feature>
<gene>
    <name evidence="8" type="ORF">PGLA2088_LOCUS48867</name>
</gene>
<comment type="caution">
    <text evidence="8">The sequence shown here is derived from an EMBL/GenBank/DDBJ whole genome shotgun (WGS) entry which is preliminary data.</text>
</comment>
<sequence>EETGFKWTKPFLFLEAYTIAIRYHLGTIAQGSFVLVFTRPIRIVLDYLTRPVRHVLEEEEDLRLVPQTSKTCCIGCMMTCNCWESVMRRLSDLYANIFRPLRKSAYMNVALNGKPFLEAAADADWFLRGKNIQMESLDGASVLTSLSGSFCIAACGAILTRFLCMAWPDYSATTSANYIMRPLMVSFLSGMVCMLVSMPFCLAFDHVADTIYFCFCLDKKSYGISLTAEERKAHHTNRGCNLQSFFGQDRGNGGGGMFVAAHHPPKTQALYTMMIQQAGTQYW</sequence>
<evidence type="ECO:0000313" key="8">
    <source>
        <dbReference type="EMBL" id="CAE8737670.1"/>
    </source>
</evidence>
<dbReference type="PANTHER" id="PTHR12385">
    <property type="entry name" value="CHOLINE TRANSPORTER-LIKE (SLC FAMILY 44)"/>
    <property type="match status" value="1"/>
</dbReference>
<dbReference type="PANTHER" id="PTHR12385:SF14">
    <property type="entry name" value="CHOLINE TRANSPORTER-LIKE 2"/>
    <property type="match status" value="1"/>
</dbReference>
<name>A0A813LSU3_POLGL</name>
<dbReference type="EMBL" id="CAJNNW010036799">
    <property type="protein sequence ID" value="CAE8737670.1"/>
    <property type="molecule type" value="Genomic_DNA"/>
</dbReference>
<evidence type="ECO:0000256" key="7">
    <source>
        <dbReference type="RuleBase" id="RU368066"/>
    </source>
</evidence>
<accession>A0A813LSU3</accession>
<protein>
    <recommendedName>
        <fullName evidence="7">Choline transporter-like protein</fullName>
    </recommendedName>
</protein>
<comment type="function">
    <text evidence="7">Choline transporter.</text>
</comment>
<evidence type="ECO:0000256" key="2">
    <source>
        <dbReference type="ARBA" id="ARBA00007168"/>
    </source>
</evidence>
<evidence type="ECO:0000256" key="6">
    <source>
        <dbReference type="ARBA" id="ARBA00023180"/>
    </source>
</evidence>
<dbReference type="GO" id="GO:0005886">
    <property type="term" value="C:plasma membrane"/>
    <property type="evidence" value="ECO:0007669"/>
    <property type="project" value="UniProtKB-SubCell"/>
</dbReference>
<comment type="caution">
    <text evidence="7">Lacks conserved residue(s) required for the propagation of feature annotation.</text>
</comment>